<proteinExistence type="predicted"/>
<sequence length="101" mass="12195">MSILLNVMGIRYFQNQIKFTNKIQSYYIDCWHILIEDIKLPYCTVGLFRETMVYSQSQCESQSMYVSLTYIYSYIYTDQQVYVKPDSKIWKTLLFLKYFAS</sequence>
<protein>
    <submittedName>
        <fullName evidence="1">Uncharacterized protein</fullName>
    </submittedName>
</protein>
<accession>A0A8D9BBU5</accession>
<dbReference type="EMBL" id="HBUF01626906">
    <property type="protein sequence ID" value="CAG6782344.1"/>
    <property type="molecule type" value="Transcribed_RNA"/>
</dbReference>
<name>A0A8D9BBU5_9HEMI</name>
<evidence type="ECO:0000313" key="1">
    <source>
        <dbReference type="EMBL" id="CAG6782344.1"/>
    </source>
</evidence>
<organism evidence="1">
    <name type="scientific">Cacopsylla melanoneura</name>
    <dbReference type="NCBI Taxonomy" id="428564"/>
    <lineage>
        <taxon>Eukaryota</taxon>
        <taxon>Metazoa</taxon>
        <taxon>Ecdysozoa</taxon>
        <taxon>Arthropoda</taxon>
        <taxon>Hexapoda</taxon>
        <taxon>Insecta</taxon>
        <taxon>Pterygota</taxon>
        <taxon>Neoptera</taxon>
        <taxon>Paraneoptera</taxon>
        <taxon>Hemiptera</taxon>
        <taxon>Sternorrhyncha</taxon>
        <taxon>Psylloidea</taxon>
        <taxon>Psyllidae</taxon>
        <taxon>Psyllinae</taxon>
        <taxon>Cacopsylla</taxon>
    </lineage>
</organism>
<reference evidence="1" key="1">
    <citation type="submission" date="2021-05" db="EMBL/GenBank/DDBJ databases">
        <authorList>
            <person name="Alioto T."/>
            <person name="Alioto T."/>
            <person name="Gomez Garrido J."/>
        </authorList>
    </citation>
    <scope>NUCLEOTIDE SEQUENCE</scope>
</reference>
<dbReference type="AlphaFoldDB" id="A0A8D9BBU5"/>